<evidence type="ECO:0000313" key="4">
    <source>
        <dbReference type="EMBL" id="TDU97872.1"/>
    </source>
</evidence>
<dbReference type="Proteomes" id="UP001059349">
    <property type="component" value="Chromosome"/>
</dbReference>
<dbReference type="Proteomes" id="UP000294882">
    <property type="component" value="Unassembled WGS sequence"/>
</dbReference>
<evidence type="ECO:0000313" key="3">
    <source>
        <dbReference type="EMBL" id="MDI3047916.1"/>
    </source>
</evidence>
<organism evidence="4 7">
    <name type="scientific">Metamycoplasma hyosynoviae</name>
    <dbReference type="NCBI Taxonomy" id="29559"/>
    <lineage>
        <taxon>Bacteria</taxon>
        <taxon>Bacillati</taxon>
        <taxon>Mycoplasmatota</taxon>
        <taxon>Mycoplasmoidales</taxon>
        <taxon>Metamycoplasmataceae</taxon>
        <taxon>Metamycoplasma</taxon>
    </lineage>
</organism>
<reference evidence="4 7" key="2">
    <citation type="submission" date="2019-03" db="EMBL/GenBank/DDBJ databases">
        <title>Genomic Encyclopedia of Archaeal and Bacterial Type Strains, Phase II (KMG-II): from individual species to whole genera.</title>
        <authorList>
            <person name="Goeker M."/>
        </authorList>
    </citation>
    <scope>NUCLEOTIDE SEQUENCE [LARGE SCALE GENOMIC DNA]</scope>
    <source>
        <strain evidence="4 7">ATCC 25591</strain>
    </source>
</reference>
<dbReference type="GeneID" id="75105316"/>
<accession>A0A063Y849</accession>
<dbReference type="EMBL" id="CP008748">
    <property type="protein sequence ID" value="ASI53988.1"/>
    <property type="molecule type" value="Genomic_DNA"/>
</dbReference>
<sequence>MDRKDYYMNLPKESSGSIAKNRFKIEVLWGIGKILDEYIAKRSYTIFFDYKCDIELHNDNGIWFYQIKTLNDGNFNLNKLCKVQKNKKNSILGKILKLYSPEQNIKLAIVSNVRLKIKNRRNQFKEQCFNDFDQDALEYIEKMLCEELEVKSICFNDVFYIYDNINLLNYDETILGKLVQCFSKSERGEIPNPNAFFNLIYQTATKKASCESDFSTFEEAKKNKGFTSEEFEQLLNTHIDSSDIWIEKTREYIGQQIKMPEKRKYNIALAEIIQKQNDLSLKKIEKEIFKYIEKNNPITNDINSYLRIISEKFDKNFEVEYSEITKRVVYLLVYHIYAWGGEVNENNI</sequence>
<dbReference type="InterPro" id="IPR025382">
    <property type="entry name" value="Cap4-like_endonuclease_dom"/>
</dbReference>
<reference evidence="3" key="4">
    <citation type="submission" date="2023-04" db="EMBL/GenBank/DDBJ databases">
        <title>Genomes of recent Mycoplasma hyosynoviae isolates 2023.</title>
        <authorList>
            <person name="Spergser J."/>
        </authorList>
    </citation>
    <scope>NUCLEOTIDE SEQUENCE</scope>
    <source>
        <strain evidence="3">SN1J23N</strain>
    </source>
</reference>
<evidence type="ECO:0000313" key="7">
    <source>
        <dbReference type="Proteomes" id="UP000294882"/>
    </source>
</evidence>
<dbReference type="STRING" id="29559.NPL3_01125"/>
<gene>
    <name evidence="4" type="ORF">JN03_0400</name>
    <name evidence="2" type="ORF">MHSN_02195</name>
    <name evidence="5" type="ORF">NMG93_02345</name>
    <name evidence="3" type="ORF">QJ129_01380</name>
</gene>
<reference evidence="2 6" key="1">
    <citation type="submission" date="2014-06" db="EMBL/GenBank/DDBJ databases">
        <title>The Whole Genome Sequence of Mycoplasma hyosynoviae strain ATCC 27095.</title>
        <authorList>
            <person name="Calcutt M.J."/>
            <person name="Foecking M.F."/>
        </authorList>
    </citation>
    <scope>NUCLEOTIDE SEQUENCE [LARGE SCALE GENOMIC DNA]</scope>
    <source>
        <strain evidence="2 6">M60</strain>
    </source>
</reference>
<reference evidence="5" key="3">
    <citation type="submission" date="2022-07" db="EMBL/GenBank/DDBJ databases">
        <title>Complete genome of Mycoplasma hyosynoviae B1.</title>
        <authorList>
            <person name="Spergser J."/>
        </authorList>
    </citation>
    <scope>NUCLEOTIDE SEQUENCE</scope>
    <source>
        <strain evidence="5">B1</strain>
    </source>
</reference>
<name>A0A063Y849_9BACT</name>
<dbReference type="GO" id="GO:0004518">
    <property type="term" value="F:nuclease activity"/>
    <property type="evidence" value="ECO:0007669"/>
    <property type="project" value="InterPro"/>
</dbReference>
<dbReference type="EMBL" id="CP101127">
    <property type="protein sequence ID" value="UTO25700.1"/>
    <property type="molecule type" value="Genomic_DNA"/>
</dbReference>
<evidence type="ECO:0000259" key="1">
    <source>
        <dbReference type="Pfam" id="PF14130"/>
    </source>
</evidence>
<protein>
    <submittedName>
        <fullName evidence="5">DUF4297 domain-containing protein</fullName>
    </submittedName>
    <submittedName>
        <fullName evidence="3">DsDNA nuclease domain-containing protein</fullName>
    </submittedName>
    <submittedName>
        <fullName evidence="4">Uncharacterized protein DUF4297</fullName>
    </submittedName>
</protein>
<dbReference type="KEGG" id="mhyv:MHSN_02195"/>
<dbReference type="RefSeq" id="WP_036441025.1">
    <property type="nucleotide sequence ID" value="NZ_CP008748.1"/>
</dbReference>
<evidence type="ECO:0000313" key="2">
    <source>
        <dbReference type="EMBL" id="ASI53988.1"/>
    </source>
</evidence>
<dbReference type="OrthoDB" id="2080250at2"/>
<proteinExistence type="predicted"/>
<evidence type="ECO:0000313" key="5">
    <source>
        <dbReference type="EMBL" id="UTO25700.1"/>
    </source>
</evidence>
<dbReference type="EMBL" id="JASBCP010000002">
    <property type="protein sequence ID" value="MDI3047916.1"/>
    <property type="molecule type" value="Genomic_DNA"/>
</dbReference>
<evidence type="ECO:0000313" key="6">
    <source>
        <dbReference type="Proteomes" id="UP000264882"/>
    </source>
</evidence>
<dbReference type="AlphaFoldDB" id="A0A063Y849"/>
<dbReference type="EMBL" id="SOCH01000003">
    <property type="protein sequence ID" value="TDU97872.1"/>
    <property type="molecule type" value="Genomic_DNA"/>
</dbReference>
<feature type="domain" description="CD-NTase associated protein 4-like DNA endonuclease" evidence="1">
    <location>
        <begin position="14"/>
        <end position="208"/>
    </location>
</feature>
<dbReference type="Proteomes" id="UP000264882">
    <property type="component" value="Chromosome"/>
</dbReference>
<dbReference type="Proteomes" id="UP001233782">
    <property type="component" value="Unassembled WGS sequence"/>
</dbReference>
<dbReference type="Pfam" id="PF14130">
    <property type="entry name" value="Cap4_nuclease"/>
    <property type="match status" value="1"/>
</dbReference>
<keyword evidence="6" id="KW-1185">Reference proteome</keyword>